<dbReference type="InterPro" id="IPR036890">
    <property type="entry name" value="HATPase_C_sf"/>
</dbReference>
<dbReference type="EMBL" id="JAERRF010000007">
    <property type="protein sequence ID" value="MBL1097927.1"/>
    <property type="molecule type" value="Genomic_DNA"/>
</dbReference>
<dbReference type="InterPro" id="IPR003594">
    <property type="entry name" value="HATPase_dom"/>
</dbReference>
<gene>
    <name evidence="4" type="ORF">JK363_14840</name>
</gene>
<reference evidence="4 5" key="1">
    <citation type="submission" date="2021-01" db="EMBL/GenBank/DDBJ databases">
        <title>WGS of actinomycetes isolated from Thailand.</title>
        <authorList>
            <person name="Thawai C."/>
        </authorList>
    </citation>
    <scope>NUCLEOTIDE SEQUENCE [LARGE SCALE GENOMIC DNA]</scope>
    <source>
        <strain evidence="4 5">CA1R205</strain>
    </source>
</reference>
<dbReference type="Proteomes" id="UP000634229">
    <property type="component" value="Unassembled WGS sequence"/>
</dbReference>
<evidence type="ECO:0000313" key="5">
    <source>
        <dbReference type="Proteomes" id="UP000634229"/>
    </source>
</evidence>
<feature type="compositionally biased region" description="Low complexity" evidence="2">
    <location>
        <begin position="1"/>
        <end position="18"/>
    </location>
</feature>
<evidence type="ECO:0000256" key="1">
    <source>
        <dbReference type="ARBA" id="ARBA00022527"/>
    </source>
</evidence>
<keyword evidence="1" id="KW-0418">Kinase</keyword>
<organism evidence="4 5">
    <name type="scientific">Streptomyces coffeae</name>
    <dbReference type="NCBI Taxonomy" id="621382"/>
    <lineage>
        <taxon>Bacteria</taxon>
        <taxon>Bacillati</taxon>
        <taxon>Actinomycetota</taxon>
        <taxon>Actinomycetes</taxon>
        <taxon>Kitasatosporales</taxon>
        <taxon>Streptomycetaceae</taxon>
        <taxon>Streptomyces</taxon>
    </lineage>
</organism>
<evidence type="ECO:0000259" key="3">
    <source>
        <dbReference type="Pfam" id="PF13581"/>
    </source>
</evidence>
<feature type="domain" description="Histidine kinase/HSP90-like ATPase" evidence="3">
    <location>
        <begin position="51"/>
        <end position="162"/>
    </location>
</feature>
<evidence type="ECO:0000313" key="4">
    <source>
        <dbReference type="EMBL" id="MBL1097927.1"/>
    </source>
</evidence>
<dbReference type="SUPFAM" id="SSF55874">
    <property type="entry name" value="ATPase domain of HSP90 chaperone/DNA topoisomerase II/histidine kinase"/>
    <property type="match status" value="1"/>
</dbReference>
<keyword evidence="1" id="KW-0808">Transferase</keyword>
<feature type="region of interest" description="Disordered" evidence="2">
    <location>
        <begin position="1"/>
        <end position="26"/>
    </location>
</feature>
<comment type="caution">
    <text evidence="4">The sequence shown here is derived from an EMBL/GenBank/DDBJ whole genome shotgun (WGS) entry which is preliminary data.</text>
</comment>
<protein>
    <submittedName>
        <fullName evidence="4">ATP-binding protein</fullName>
    </submittedName>
</protein>
<proteinExistence type="predicted"/>
<dbReference type="PANTHER" id="PTHR35526:SF3">
    <property type="entry name" value="ANTI-SIGMA-F FACTOR RSBW"/>
    <property type="match status" value="1"/>
</dbReference>
<dbReference type="Gene3D" id="3.30.565.10">
    <property type="entry name" value="Histidine kinase-like ATPase, C-terminal domain"/>
    <property type="match status" value="1"/>
</dbReference>
<dbReference type="GO" id="GO:0005524">
    <property type="term" value="F:ATP binding"/>
    <property type="evidence" value="ECO:0007669"/>
    <property type="project" value="UniProtKB-KW"/>
</dbReference>
<sequence length="171" mass="18452">METTQQAAPAIPTPTCTTGGNGLRDRGQDVARLERDPRFVDRTSRRLAHGPEAVAHARRIARSMLSTWQIGDDAAHSVLLVVSELVTNAVEHARPPLTLHLSRENTARRVWVGITDGGPATREGAWASSCAHDEHGRGLAIVEALATTHGARRHTGGTTYWARLPLAHGAR</sequence>
<accession>A0ABS1ND98</accession>
<keyword evidence="1" id="KW-0723">Serine/threonine-protein kinase</keyword>
<dbReference type="PANTHER" id="PTHR35526">
    <property type="entry name" value="ANTI-SIGMA-F FACTOR RSBW-RELATED"/>
    <property type="match status" value="1"/>
</dbReference>
<dbReference type="InterPro" id="IPR050267">
    <property type="entry name" value="Anti-sigma-factor_SerPK"/>
</dbReference>
<name>A0ABS1ND98_9ACTN</name>
<keyword evidence="4" id="KW-0547">Nucleotide-binding</keyword>
<dbReference type="CDD" id="cd16936">
    <property type="entry name" value="HATPase_RsbW-like"/>
    <property type="match status" value="1"/>
</dbReference>
<evidence type="ECO:0000256" key="2">
    <source>
        <dbReference type="SAM" id="MobiDB-lite"/>
    </source>
</evidence>
<dbReference type="Pfam" id="PF13581">
    <property type="entry name" value="HATPase_c_2"/>
    <property type="match status" value="1"/>
</dbReference>
<keyword evidence="5" id="KW-1185">Reference proteome</keyword>
<keyword evidence="4" id="KW-0067">ATP-binding</keyword>